<dbReference type="Proteomes" id="UP000198282">
    <property type="component" value="Unassembled WGS sequence"/>
</dbReference>
<proteinExistence type="predicted"/>
<reference evidence="1 2" key="1">
    <citation type="submission" date="2017-06" db="EMBL/GenBank/DDBJ databases">
        <authorList>
            <person name="Kim H.J."/>
            <person name="Triplett B.A."/>
        </authorList>
    </citation>
    <scope>NUCLEOTIDE SEQUENCE [LARGE SCALE GENOMIC DNA]</scope>
    <source>
        <strain evidence="1 2">CGMCC 4.2132</strain>
    </source>
</reference>
<protein>
    <submittedName>
        <fullName evidence="1">Uncharacterized protein</fullName>
    </submittedName>
</protein>
<dbReference type="AlphaFoldDB" id="A0A239P0F8"/>
<sequence>MTISTWPAGWSHGWDGPWYRVRTDAFEVSFALDDEKDIDLICNIDVFVRLRDGSSWSATIFTLAEVGRLMDRWSETGEAQDGRYFWCSDGLIVREPGLRAMTEVIVGLVESEEFSQVFQRTDS</sequence>
<name>A0A239P0F8_9ACTN</name>
<accession>A0A239P0F8</accession>
<evidence type="ECO:0000313" key="1">
    <source>
        <dbReference type="EMBL" id="SNT60500.1"/>
    </source>
</evidence>
<gene>
    <name evidence="1" type="ORF">SAMN05216276_10784</name>
</gene>
<dbReference type="EMBL" id="FZOD01000078">
    <property type="protein sequence ID" value="SNT60500.1"/>
    <property type="molecule type" value="Genomic_DNA"/>
</dbReference>
<keyword evidence="2" id="KW-1185">Reference proteome</keyword>
<organism evidence="1 2">
    <name type="scientific">Streptosporangium subroseum</name>
    <dbReference type="NCBI Taxonomy" id="106412"/>
    <lineage>
        <taxon>Bacteria</taxon>
        <taxon>Bacillati</taxon>
        <taxon>Actinomycetota</taxon>
        <taxon>Actinomycetes</taxon>
        <taxon>Streptosporangiales</taxon>
        <taxon>Streptosporangiaceae</taxon>
        <taxon>Streptosporangium</taxon>
    </lineage>
</organism>
<dbReference type="OrthoDB" id="3394231at2"/>
<dbReference type="RefSeq" id="WP_089212926.1">
    <property type="nucleotide sequence ID" value="NZ_FZOD01000078.1"/>
</dbReference>
<evidence type="ECO:0000313" key="2">
    <source>
        <dbReference type="Proteomes" id="UP000198282"/>
    </source>
</evidence>